<feature type="transmembrane region" description="Helical" evidence="5">
    <location>
        <begin position="63"/>
        <end position="86"/>
    </location>
</feature>
<keyword evidence="8" id="KW-1185">Reference proteome</keyword>
<dbReference type="Gene3D" id="1.20.1070.10">
    <property type="entry name" value="Rhodopsin 7-helix transmembrane proteins"/>
    <property type="match status" value="1"/>
</dbReference>
<evidence type="ECO:0000259" key="6">
    <source>
        <dbReference type="PROSITE" id="PS50262"/>
    </source>
</evidence>
<keyword evidence="2 5" id="KW-0812">Transmembrane</keyword>
<evidence type="ECO:0000256" key="3">
    <source>
        <dbReference type="ARBA" id="ARBA00022989"/>
    </source>
</evidence>
<dbReference type="PROSITE" id="PS50262">
    <property type="entry name" value="G_PROTEIN_RECEP_F1_2"/>
    <property type="match status" value="1"/>
</dbReference>
<comment type="subcellular location">
    <subcellularLocation>
        <location evidence="1">Membrane</location>
    </subcellularLocation>
</comment>
<feature type="transmembrane region" description="Helical" evidence="5">
    <location>
        <begin position="275"/>
        <end position="297"/>
    </location>
</feature>
<comment type="caution">
    <text evidence="7">The sequence shown here is derived from an EMBL/GenBank/DDBJ whole genome shotgun (WGS) entry which is preliminary data.</text>
</comment>
<evidence type="ECO:0000256" key="1">
    <source>
        <dbReference type="ARBA" id="ARBA00004370"/>
    </source>
</evidence>
<dbReference type="GO" id="GO:0016020">
    <property type="term" value="C:membrane"/>
    <property type="evidence" value="ECO:0007669"/>
    <property type="project" value="UniProtKB-SubCell"/>
</dbReference>
<evidence type="ECO:0000256" key="5">
    <source>
        <dbReference type="SAM" id="Phobius"/>
    </source>
</evidence>
<dbReference type="InterPro" id="IPR017452">
    <property type="entry name" value="GPCR_Rhodpsn_7TM"/>
</dbReference>
<name>A0A815QW84_ADIRI</name>
<protein>
    <recommendedName>
        <fullName evidence="6">G-protein coupled receptors family 1 profile domain-containing protein</fullName>
    </recommendedName>
</protein>
<keyword evidence="3 5" id="KW-1133">Transmembrane helix</keyword>
<proteinExistence type="predicted"/>
<feature type="transmembrane region" description="Helical" evidence="5">
    <location>
        <begin position="148"/>
        <end position="169"/>
    </location>
</feature>
<feature type="domain" description="G-protein coupled receptors family 1 profile" evidence="6">
    <location>
        <begin position="45"/>
        <end position="246"/>
    </location>
</feature>
<keyword evidence="4 5" id="KW-0472">Membrane</keyword>
<feature type="transmembrane region" description="Helical" evidence="5">
    <location>
        <begin position="106"/>
        <end position="127"/>
    </location>
</feature>
<dbReference type="AlphaFoldDB" id="A0A815QW84"/>
<evidence type="ECO:0000256" key="4">
    <source>
        <dbReference type="ARBA" id="ARBA00023136"/>
    </source>
</evidence>
<dbReference type="SUPFAM" id="SSF81321">
    <property type="entry name" value="Family A G protein-coupled receptor-like"/>
    <property type="match status" value="1"/>
</dbReference>
<dbReference type="EMBL" id="CAJNOR010004021">
    <property type="protein sequence ID" value="CAF1468713.1"/>
    <property type="molecule type" value="Genomic_DNA"/>
</dbReference>
<evidence type="ECO:0000313" key="8">
    <source>
        <dbReference type="Proteomes" id="UP000663828"/>
    </source>
</evidence>
<gene>
    <name evidence="7" type="ORF">XAT740_LOCUS37847</name>
</gene>
<feature type="transmembrane region" description="Helical" evidence="5">
    <location>
        <begin position="189"/>
        <end position="211"/>
    </location>
</feature>
<reference evidence="7" key="1">
    <citation type="submission" date="2021-02" db="EMBL/GenBank/DDBJ databases">
        <authorList>
            <person name="Nowell W R."/>
        </authorList>
    </citation>
    <scope>NUCLEOTIDE SEQUENCE</scope>
</reference>
<sequence>MSAINRTFSSVNLPFIRSIIDDLDFIQRRFVNQLPLIIIILGLIGFIGNLFTFLQPTLRQNSICIHTLSASFIDIINLFINLFPLYLNPSTGNLAASITNRSLCKLKLFALVFFPQLSLNLLIMSLIDRYACTFGPTSSMSRLLQLRTVPWMIFITIIISCIMSLYPIILYDVLPGFGCGSMNPTINAIIYIGIHGIMTPIIMLIFVLLTYRKIIQRRQRIGAMLVASQNRYRNQFIAMIFAQVSVTSFLVLQWMGMYSYFWITKNTVKSAEDWAIIYFLLSLTNNLYYFINVRSFYLSTLTSRLFRQAMFAGFLKLFRRTFH</sequence>
<evidence type="ECO:0000256" key="2">
    <source>
        <dbReference type="ARBA" id="ARBA00022692"/>
    </source>
</evidence>
<accession>A0A815QW84</accession>
<feature type="transmembrane region" description="Helical" evidence="5">
    <location>
        <begin position="232"/>
        <end position="255"/>
    </location>
</feature>
<feature type="transmembrane region" description="Helical" evidence="5">
    <location>
        <begin position="30"/>
        <end position="51"/>
    </location>
</feature>
<organism evidence="7 8">
    <name type="scientific">Adineta ricciae</name>
    <name type="common">Rotifer</name>
    <dbReference type="NCBI Taxonomy" id="249248"/>
    <lineage>
        <taxon>Eukaryota</taxon>
        <taxon>Metazoa</taxon>
        <taxon>Spiralia</taxon>
        <taxon>Gnathifera</taxon>
        <taxon>Rotifera</taxon>
        <taxon>Eurotatoria</taxon>
        <taxon>Bdelloidea</taxon>
        <taxon>Adinetida</taxon>
        <taxon>Adinetidae</taxon>
        <taxon>Adineta</taxon>
    </lineage>
</organism>
<dbReference type="Proteomes" id="UP000663828">
    <property type="component" value="Unassembled WGS sequence"/>
</dbReference>
<evidence type="ECO:0000313" key="7">
    <source>
        <dbReference type="EMBL" id="CAF1468713.1"/>
    </source>
</evidence>